<evidence type="ECO:0000256" key="3">
    <source>
        <dbReference type="PROSITE-ProRule" id="PRU00182"/>
    </source>
</evidence>
<accession>A0ABY5C1Y4</accession>
<dbReference type="SMART" id="SM00363">
    <property type="entry name" value="S4"/>
    <property type="match status" value="1"/>
</dbReference>
<evidence type="ECO:0000313" key="6">
    <source>
        <dbReference type="EMBL" id="USS92754.1"/>
    </source>
</evidence>
<dbReference type="EMBL" id="CP097478">
    <property type="protein sequence ID" value="USS92754.1"/>
    <property type="molecule type" value="Genomic_DNA"/>
</dbReference>
<keyword evidence="3" id="KW-0694">RNA-binding</keyword>
<dbReference type="PROSITE" id="PS01149">
    <property type="entry name" value="PSI_RSU"/>
    <property type="match status" value="1"/>
</dbReference>
<dbReference type="InterPro" id="IPR006145">
    <property type="entry name" value="PsdUridine_synth_RsuA/RluA"/>
</dbReference>
<comment type="similarity">
    <text evidence="1 4">Belongs to the pseudouridine synthase RsuA family.</text>
</comment>
<dbReference type="InterPro" id="IPR000748">
    <property type="entry name" value="PsdUridine_synth_RsuA/RluB/E/F"/>
</dbReference>
<reference evidence="6" key="1">
    <citation type="submission" date="2022-05" db="EMBL/GenBank/DDBJ databases">
        <authorList>
            <person name="Oliphant S.A."/>
            <person name="Watson-Haigh N.S."/>
            <person name="Sumby K.M."/>
            <person name="Gardner J.M."/>
            <person name="Jiranek V."/>
        </authorList>
    </citation>
    <scope>NUCLEOTIDE SEQUENCE</scope>
    <source>
        <strain evidence="6">Ru20-1</strain>
    </source>
</reference>
<dbReference type="SUPFAM" id="SSF55120">
    <property type="entry name" value="Pseudouridine synthase"/>
    <property type="match status" value="1"/>
</dbReference>
<dbReference type="PROSITE" id="PS50889">
    <property type="entry name" value="S4"/>
    <property type="match status" value="1"/>
</dbReference>
<dbReference type="InterPro" id="IPR036986">
    <property type="entry name" value="S4_RNA-bd_sf"/>
</dbReference>
<dbReference type="Gene3D" id="3.30.70.580">
    <property type="entry name" value="Pseudouridine synthase I, catalytic domain, N-terminal subdomain"/>
    <property type="match status" value="1"/>
</dbReference>
<dbReference type="InterPro" id="IPR050343">
    <property type="entry name" value="RsuA_PseudoU_synthase"/>
</dbReference>
<dbReference type="CDD" id="cd02870">
    <property type="entry name" value="PseudoU_synth_RsuA_like"/>
    <property type="match status" value="1"/>
</dbReference>
<dbReference type="EC" id="5.4.99.-" evidence="4"/>
<dbReference type="InterPro" id="IPR020094">
    <property type="entry name" value="TruA/RsuA/RluB/E/F_N"/>
</dbReference>
<evidence type="ECO:0000256" key="2">
    <source>
        <dbReference type="ARBA" id="ARBA00023235"/>
    </source>
</evidence>
<dbReference type="InterPro" id="IPR020103">
    <property type="entry name" value="PsdUridine_synth_cat_dom_sf"/>
</dbReference>
<dbReference type="Pfam" id="PF01479">
    <property type="entry name" value="S4"/>
    <property type="match status" value="1"/>
</dbReference>
<dbReference type="CDD" id="cd00165">
    <property type="entry name" value="S4"/>
    <property type="match status" value="1"/>
</dbReference>
<dbReference type="Gene3D" id="3.30.70.1560">
    <property type="entry name" value="Alpha-L RNA-binding motif"/>
    <property type="match status" value="1"/>
</dbReference>
<dbReference type="Pfam" id="PF00849">
    <property type="entry name" value="PseudoU_synth_2"/>
    <property type="match status" value="1"/>
</dbReference>
<dbReference type="Proteomes" id="UP001057532">
    <property type="component" value="Chromosome"/>
</dbReference>
<name>A0ABY5C1Y4_9LACO</name>
<dbReference type="PANTHER" id="PTHR47683:SF2">
    <property type="entry name" value="RNA-BINDING S4 DOMAIN-CONTAINING PROTEIN"/>
    <property type="match status" value="1"/>
</dbReference>
<keyword evidence="2 4" id="KW-0413">Isomerase</keyword>
<sequence>MSERLQKVMAHAGVASRRASEQLIQTGHVRVNGQVVTTLGQKVEPTDRIEVDHKPIHQEALVYFLLNKPRGVITSAADEKHRKTVLDYFNHQVSERIYPVGRLDYDTTGALLLTNDGELDYRLTHPKHEIPKTYVAKVTGIPDATDFDRLRSGVKLDASHQSAPAEVRLVKKAGATGQNAVIEVTIHEGRNHEVKNMFQAIGHPVEKLKRIAFAELKLADLEPGQWRPLNKRELRNLFELTEGGSRNEN</sequence>
<proteinExistence type="inferred from homology"/>
<organism evidence="6 7">
    <name type="scientific">Fructilactobacillus ixorae</name>
    <dbReference type="NCBI Taxonomy" id="1750535"/>
    <lineage>
        <taxon>Bacteria</taxon>
        <taxon>Bacillati</taxon>
        <taxon>Bacillota</taxon>
        <taxon>Bacilli</taxon>
        <taxon>Lactobacillales</taxon>
        <taxon>Lactobacillaceae</taxon>
        <taxon>Fructilactobacillus</taxon>
    </lineage>
</organism>
<dbReference type="PANTHER" id="PTHR47683">
    <property type="entry name" value="PSEUDOURIDINE SYNTHASE FAMILY PROTEIN-RELATED"/>
    <property type="match status" value="1"/>
</dbReference>
<dbReference type="NCBIfam" id="TIGR00093">
    <property type="entry name" value="pseudouridine synthase"/>
    <property type="match status" value="1"/>
</dbReference>
<evidence type="ECO:0000313" key="7">
    <source>
        <dbReference type="Proteomes" id="UP001057532"/>
    </source>
</evidence>
<protein>
    <recommendedName>
        <fullName evidence="4">Pseudouridine synthase</fullName>
        <ecNumber evidence="4">5.4.99.-</ecNumber>
    </recommendedName>
</protein>
<evidence type="ECO:0000259" key="5">
    <source>
        <dbReference type="SMART" id="SM00363"/>
    </source>
</evidence>
<dbReference type="InterPro" id="IPR002942">
    <property type="entry name" value="S4_RNA-bd"/>
</dbReference>
<dbReference type="InterPro" id="IPR018496">
    <property type="entry name" value="PsdUridine_synth_RsuA/RluB_CS"/>
</dbReference>
<dbReference type="Gene3D" id="3.10.290.10">
    <property type="entry name" value="RNA-binding S4 domain"/>
    <property type="match status" value="1"/>
</dbReference>
<feature type="domain" description="RNA-binding S4" evidence="5">
    <location>
        <begin position="3"/>
        <end position="66"/>
    </location>
</feature>
<dbReference type="InterPro" id="IPR042092">
    <property type="entry name" value="PsdUridine_s_RsuA/RluB/E/F_cat"/>
</dbReference>
<dbReference type="SUPFAM" id="SSF55174">
    <property type="entry name" value="Alpha-L RNA-binding motif"/>
    <property type="match status" value="1"/>
</dbReference>
<evidence type="ECO:0000256" key="4">
    <source>
        <dbReference type="RuleBase" id="RU003887"/>
    </source>
</evidence>
<gene>
    <name evidence="6" type="ORF">M8332_03730</name>
</gene>
<dbReference type="RefSeq" id="WP_252779506.1">
    <property type="nucleotide sequence ID" value="NZ_CP097478.1"/>
</dbReference>
<keyword evidence="7" id="KW-1185">Reference proteome</keyword>
<evidence type="ECO:0000256" key="1">
    <source>
        <dbReference type="ARBA" id="ARBA00008348"/>
    </source>
</evidence>